<keyword evidence="2" id="KW-1133">Transmembrane helix</keyword>
<name>A0A1T4KRG9_9ACTN</name>
<evidence type="ECO:0000313" key="3">
    <source>
        <dbReference type="EMBL" id="SJZ45015.1"/>
    </source>
</evidence>
<organism evidence="3 4">
    <name type="scientific">Marinactinospora thermotolerans DSM 45154</name>
    <dbReference type="NCBI Taxonomy" id="1122192"/>
    <lineage>
        <taxon>Bacteria</taxon>
        <taxon>Bacillati</taxon>
        <taxon>Actinomycetota</taxon>
        <taxon>Actinomycetes</taxon>
        <taxon>Streptosporangiales</taxon>
        <taxon>Nocardiopsidaceae</taxon>
        <taxon>Marinactinospora</taxon>
    </lineage>
</organism>
<evidence type="ECO:0000256" key="2">
    <source>
        <dbReference type="SAM" id="Phobius"/>
    </source>
</evidence>
<feature type="region of interest" description="Disordered" evidence="1">
    <location>
        <begin position="1"/>
        <end position="126"/>
    </location>
</feature>
<proteinExistence type="predicted"/>
<feature type="compositionally biased region" description="Basic residues" evidence="1">
    <location>
        <begin position="92"/>
        <end position="102"/>
    </location>
</feature>
<keyword evidence="2" id="KW-0812">Transmembrane</keyword>
<dbReference type="EMBL" id="FUWS01000001">
    <property type="protein sequence ID" value="SJZ45015.1"/>
    <property type="molecule type" value="Genomic_DNA"/>
</dbReference>
<protein>
    <submittedName>
        <fullName evidence="3">Uncharacterized protein</fullName>
    </submittedName>
</protein>
<feature type="compositionally biased region" description="Basic and acidic residues" evidence="1">
    <location>
        <begin position="50"/>
        <end position="64"/>
    </location>
</feature>
<dbReference type="STRING" id="1122192.SAMN02745673_00506"/>
<evidence type="ECO:0000313" key="4">
    <source>
        <dbReference type="Proteomes" id="UP000190637"/>
    </source>
</evidence>
<dbReference type="Proteomes" id="UP000190637">
    <property type="component" value="Unassembled WGS sequence"/>
</dbReference>
<gene>
    <name evidence="3" type="ORF">SAMN02745673_00506</name>
</gene>
<dbReference type="AlphaFoldDB" id="A0A1T4KRG9"/>
<reference evidence="3 4" key="1">
    <citation type="submission" date="2017-02" db="EMBL/GenBank/DDBJ databases">
        <authorList>
            <person name="Peterson S.W."/>
        </authorList>
    </citation>
    <scope>NUCLEOTIDE SEQUENCE [LARGE SCALE GENOMIC DNA]</scope>
    <source>
        <strain evidence="3 4">DSM 45154</strain>
    </source>
</reference>
<sequence>MTSALREPTGRNDATVPERRAERGAGGLAGRMSTHVSRTDHAEQTGPRRGRSDGSFEAEDRYDDRYDDEELARTDPEGIDLAGDAPSDRPGRSTRRGSRRAKTGPIPVSSGARRGRRATTNSGPIEQVSKFSASALRKVTVLGDRPSQVVYSLAEQSRRKRGTYLLGGLLGLFGVALIALLGLLSYQLFVPAEGRADQATTRIVEPPEGHSTLQPDLFHAQGQQDIFAPIATRTEDAGPLEQDRVFGPGSEKLQLDGFELTLRDSEVTDTCTAAVWGDELAQALADGSCNSAARGVYQDQDDTYVAQFTLFNLADTESAAKVADELDPASAPGFVLPLNTDMKGLNEGYSQATAQVMGHYLAVFWVARADGGEPRDDDSMATVNVVAMDAAVSVYEEVRDAEKGGGEG</sequence>
<evidence type="ECO:0000256" key="1">
    <source>
        <dbReference type="SAM" id="MobiDB-lite"/>
    </source>
</evidence>
<keyword evidence="2" id="KW-0472">Membrane</keyword>
<accession>A0A1T4KRG9</accession>
<keyword evidence="4" id="KW-1185">Reference proteome</keyword>
<feature type="transmembrane region" description="Helical" evidence="2">
    <location>
        <begin position="164"/>
        <end position="189"/>
    </location>
</feature>